<keyword evidence="2" id="KW-1185">Reference proteome</keyword>
<dbReference type="InterPro" id="IPR021295">
    <property type="entry name" value="DUF2867"/>
</dbReference>
<dbReference type="Proteomes" id="UP000655868">
    <property type="component" value="Unassembled WGS sequence"/>
</dbReference>
<comment type="caution">
    <text evidence="1">The sequence shown here is derived from an EMBL/GenBank/DDBJ whole genome shotgun (WGS) entry which is preliminary data.</text>
</comment>
<gene>
    <name evidence="1" type="ORF">JGU71_09615</name>
</gene>
<protein>
    <submittedName>
        <fullName evidence="1">DUF2867 domain-containing protein</fullName>
    </submittedName>
</protein>
<dbReference type="AlphaFoldDB" id="A0A934NPU0"/>
<evidence type="ECO:0000313" key="1">
    <source>
        <dbReference type="EMBL" id="MBJ8339143.1"/>
    </source>
</evidence>
<sequence>MRIPVAAHTEQPWRIHEIAPDFRVLDVWAYRAPGSGPDDLATMLAAIRAAESRKPDPLLVRFLFAVRWKLGALFGWDDPEQGLAAKGRVSSLCERLPDDLRQPQSGTPVPGIPFVELYQLHNEHAIELANKTVHGVAHHGWVPTGDGEYELRMAVLIKANGRFGSAYMAAIAPFRYLVVYPAMTRQWERAWRDRAELLDGVDSRS</sequence>
<dbReference type="Pfam" id="PF11066">
    <property type="entry name" value="DUF2867"/>
    <property type="match status" value="1"/>
</dbReference>
<name>A0A934NPU0_9NOCA</name>
<accession>A0A934NPU0</accession>
<dbReference type="EMBL" id="JAEMNV010000003">
    <property type="protein sequence ID" value="MBJ8339143.1"/>
    <property type="molecule type" value="Genomic_DNA"/>
</dbReference>
<reference evidence="1" key="1">
    <citation type="submission" date="2020-12" db="EMBL/GenBank/DDBJ databases">
        <title>Antrihabitans popcorni sp. nov. and Antrihabitans auranticaus sp. nov., isolated from a larva cave.</title>
        <authorList>
            <person name="Lee S.D."/>
            <person name="Kim I.S."/>
        </authorList>
    </citation>
    <scope>NUCLEOTIDE SEQUENCE</scope>
    <source>
        <strain evidence="1">YC3-6</strain>
    </source>
</reference>
<proteinExistence type="predicted"/>
<organism evidence="1 2">
    <name type="scientific">Antrihabitans stalagmiti</name>
    <dbReference type="NCBI Taxonomy" id="2799499"/>
    <lineage>
        <taxon>Bacteria</taxon>
        <taxon>Bacillati</taxon>
        <taxon>Actinomycetota</taxon>
        <taxon>Actinomycetes</taxon>
        <taxon>Mycobacteriales</taxon>
        <taxon>Nocardiaceae</taxon>
        <taxon>Antrihabitans</taxon>
    </lineage>
</organism>
<evidence type="ECO:0000313" key="2">
    <source>
        <dbReference type="Proteomes" id="UP000655868"/>
    </source>
</evidence>
<dbReference type="RefSeq" id="WP_199703857.1">
    <property type="nucleotide sequence ID" value="NZ_JAEMNV010000003.1"/>
</dbReference>